<keyword evidence="3" id="KW-0238">DNA-binding</keyword>
<keyword evidence="7" id="KW-1185">Reference proteome</keyword>
<evidence type="ECO:0000256" key="3">
    <source>
        <dbReference type="ARBA" id="ARBA00023125"/>
    </source>
</evidence>
<evidence type="ECO:0000259" key="5">
    <source>
        <dbReference type="PROSITE" id="PS50931"/>
    </source>
</evidence>
<dbReference type="InterPro" id="IPR036388">
    <property type="entry name" value="WH-like_DNA-bd_sf"/>
</dbReference>
<reference evidence="6 7" key="1">
    <citation type="submission" date="2017-06" db="EMBL/GenBank/DDBJ databases">
        <authorList>
            <consortium name="Pathogen Informatics"/>
        </authorList>
    </citation>
    <scope>NUCLEOTIDE SEQUENCE [LARGE SCALE GENOMIC DNA]</scope>
    <source>
        <strain evidence="6 7">NCTC10570</strain>
    </source>
</reference>
<dbReference type="PRINTS" id="PR00039">
    <property type="entry name" value="HTHLYSR"/>
</dbReference>
<dbReference type="GO" id="GO:0005829">
    <property type="term" value="C:cytosol"/>
    <property type="evidence" value="ECO:0007669"/>
    <property type="project" value="TreeGrafter"/>
</dbReference>
<dbReference type="GO" id="GO:0003700">
    <property type="term" value="F:DNA-binding transcription factor activity"/>
    <property type="evidence" value="ECO:0007669"/>
    <property type="project" value="InterPro"/>
</dbReference>
<organism evidence="6 7">
    <name type="scientific">Megamonas hypermegale</name>
    <dbReference type="NCBI Taxonomy" id="158847"/>
    <lineage>
        <taxon>Bacteria</taxon>
        <taxon>Bacillati</taxon>
        <taxon>Bacillota</taxon>
        <taxon>Negativicutes</taxon>
        <taxon>Selenomonadales</taxon>
        <taxon>Selenomonadaceae</taxon>
        <taxon>Megamonas</taxon>
    </lineage>
</organism>
<dbReference type="EMBL" id="LT906446">
    <property type="protein sequence ID" value="SNU95766.1"/>
    <property type="molecule type" value="Genomic_DNA"/>
</dbReference>
<dbReference type="PROSITE" id="PS50931">
    <property type="entry name" value="HTH_LYSR"/>
    <property type="match status" value="1"/>
</dbReference>
<dbReference type="Proteomes" id="UP000215383">
    <property type="component" value="Chromosome 1"/>
</dbReference>
<dbReference type="CDD" id="cd05466">
    <property type="entry name" value="PBP2_LTTR_substrate"/>
    <property type="match status" value="1"/>
</dbReference>
<feature type="domain" description="HTH lysR-type" evidence="5">
    <location>
        <begin position="5"/>
        <end position="62"/>
    </location>
</feature>
<dbReference type="Gene3D" id="3.40.190.290">
    <property type="match status" value="1"/>
</dbReference>
<dbReference type="GO" id="GO:0003677">
    <property type="term" value="F:DNA binding"/>
    <property type="evidence" value="ECO:0007669"/>
    <property type="project" value="UniProtKB-KW"/>
</dbReference>
<dbReference type="SUPFAM" id="SSF53850">
    <property type="entry name" value="Periplasmic binding protein-like II"/>
    <property type="match status" value="1"/>
</dbReference>
<dbReference type="InterPro" id="IPR005119">
    <property type="entry name" value="LysR_subst-bd"/>
</dbReference>
<evidence type="ECO:0000313" key="6">
    <source>
        <dbReference type="EMBL" id="SNU95766.1"/>
    </source>
</evidence>
<gene>
    <name evidence="6" type="primary">hcaR_1</name>
    <name evidence="6" type="ORF">SAMEA4364220_00475</name>
</gene>
<dbReference type="Gene3D" id="1.10.10.10">
    <property type="entry name" value="Winged helix-like DNA-binding domain superfamily/Winged helix DNA-binding domain"/>
    <property type="match status" value="1"/>
</dbReference>
<dbReference type="InterPro" id="IPR050950">
    <property type="entry name" value="HTH-type_LysR_regulators"/>
</dbReference>
<comment type="similarity">
    <text evidence="1">Belongs to the LysR transcriptional regulatory family.</text>
</comment>
<dbReference type="InterPro" id="IPR000847">
    <property type="entry name" value="LysR_HTH_N"/>
</dbReference>
<keyword evidence="4" id="KW-0804">Transcription</keyword>
<evidence type="ECO:0000256" key="1">
    <source>
        <dbReference type="ARBA" id="ARBA00009437"/>
    </source>
</evidence>
<dbReference type="SUPFAM" id="SSF46785">
    <property type="entry name" value="Winged helix' DNA-binding domain"/>
    <property type="match status" value="1"/>
</dbReference>
<accession>A0A239TDW6</accession>
<evidence type="ECO:0000256" key="2">
    <source>
        <dbReference type="ARBA" id="ARBA00023015"/>
    </source>
</evidence>
<dbReference type="AlphaFoldDB" id="A0A239TDW6"/>
<sequence length="298" mass="34257">MREKPSIQQLENFIIYGKVHNFATAARLANITQSAFSFQMKKLEEIVGVQLITRSTRGSHLTREGEFFLSKAIKIVDDLNNAIDELQKFSGKTVSLNIGALMSLGDVLMNRHVSYFKRHNKNIDINVYNLEAKILLRKLENGEIDIASSFLLPQMSLDGYVKEFFYQDELVYYAPNLNLSDEEFSSDIIEQIPFASYSPDYFMATAIDDYFKQININPNIEARLSTPYAIMQYCKSNKTGAFLSKRILSEMGQLTGYYPLEKPLCFNAYLIYKHENPKISSIKIFVDYILNLYNTAKE</sequence>
<dbReference type="RefSeq" id="WP_027889298.1">
    <property type="nucleotide sequence ID" value="NZ_LT906446.1"/>
</dbReference>
<name>A0A239TDW6_9FIRM</name>
<keyword evidence="2" id="KW-0805">Transcription regulation</keyword>
<dbReference type="Pfam" id="PF03466">
    <property type="entry name" value="LysR_substrate"/>
    <property type="match status" value="1"/>
</dbReference>
<evidence type="ECO:0000313" key="7">
    <source>
        <dbReference type="Proteomes" id="UP000215383"/>
    </source>
</evidence>
<evidence type="ECO:0000256" key="4">
    <source>
        <dbReference type="ARBA" id="ARBA00023163"/>
    </source>
</evidence>
<proteinExistence type="inferred from homology"/>
<dbReference type="eggNOG" id="COG0583">
    <property type="taxonomic scope" value="Bacteria"/>
</dbReference>
<protein>
    <submittedName>
        <fullName evidence="6">Hca operon transcriptional activator</fullName>
    </submittedName>
</protein>
<dbReference type="Pfam" id="PF00126">
    <property type="entry name" value="HTH_1"/>
    <property type="match status" value="1"/>
</dbReference>
<dbReference type="GeneID" id="78506508"/>
<dbReference type="PANTHER" id="PTHR30419">
    <property type="entry name" value="HTH-TYPE TRANSCRIPTIONAL REGULATOR YBHD"/>
    <property type="match status" value="1"/>
</dbReference>
<dbReference type="InterPro" id="IPR036390">
    <property type="entry name" value="WH_DNA-bd_sf"/>
</dbReference>